<dbReference type="EMBL" id="JSYN01000049">
    <property type="protein sequence ID" value="KIA88743.1"/>
    <property type="molecule type" value="Genomic_DNA"/>
</dbReference>
<evidence type="ECO:0008006" key="4">
    <source>
        <dbReference type="Google" id="ProtNLM"/>
    </source>
</evidence>
<evidence type="ECO:0000313" key="2">
    <source>
        <dbReference type="EMBL" id="KIA88743.1"/>
    </source>
</evidence>
<dbReference type="OrthoDB" id="754294at2"/>
<keyword evidence="3" id="KW-1185">Reference proteome</keyword>
<sequence length="194" mass="21851">MKMFTKLFFNLAIIMLLCSCKKPNAEVPAKTPYVQFIKMQIAGQSLEIKGSIDQNRNIFSGSWTGIGYGDGTQKEMYTVNVTVPKTFLNTTTDSKFQVRIFDIEKKEYLLSDSDPYKQSFASSIYLVTNLGSADSKVYTTNETKPPFKVQITRYEKPKDSGVPFVGGKLNGTLYNIKNLQDSVVIKDGVFDVRF</sequence>
<name>A0A0C1FA19_9SPHI</name>
<comment type="caution">
    <text evidence="2">The sequence shown here is derived from an EMBL/GenBank/DDBJ whole genome shotgun (WGS) entry which is preliminary data.</text>
</comment>
<evidence type="ECO:0000313" key="3">
    <source>
        <dbReference type="Proteomes" id="UP000031246"/>
    </source>
</evidence>
<evidence type="ECO:0000256" key="1">
    <source>
        <dbReference type="SAM" id="SignalP"/>
    </source>
</evidence>
<feature type="chain" id="PRO_5002131496" description="DUF5025 domain-containing protein" evidence="1">
    <location>
        <begin position="26"/>
        <end position="194"/>
    </location>
</feature>
<feature type="signal peptide" evidence="1">
    <location>
        <begin position="1"/>
        <end position="25"/>
    </location>
</feature>
<dbReference type="Pfam" id="PF16428">
    <property type="entry name" value="DUF5025"/>
    <property type="match status" value="1"/>
</dbReference>
<keyword evidence="1" id="KW-0732">Signal</keyword>
<reference evidence="2 3" key="1">
    <citation type="submission" date="2014-10" db="EMBL/GenBank/DDBJ databases">
        <title>Pedobacter Kyungheensis.</title>
        <authorList>
            <person name="Anderson B.M."/>
            <person name="Newman J.D."/>
        </authorList>
    </citation>
    <scope>NUCLEOTIDE SEQUENCE [LARGE SCALE GENOMIC DNA]</scope>
    <source>
        <strain evidence="2 3">KACC 16221</strain>
    </source>
</reference>
<dbReference type="AlphaFoldDB" id="A0A0C1FA19"/>
<dbReference type="PROSITE" id="PS51257">
    <property type="entry name" value="PROKAR_LIPOPROTEIN"/>
    <property type="match status" value="1"/>
</dbReference>
<proteinExistence type="predicted"/>
<dbReference type="Proteomes" id="UP000031246">
    <property type="component" value="Unassembled WGS sequence"/>
</dbReference>
<dbReference type="RefSeq" id="WP_039483185.1">
    <property type="nucleotide sequence ID" value="NZ_JSYN01000049.1"/>
</dbReference>
<gene>
    <name evidence="2" type="ORF">OC25_25910</name>
</gene>
<organism evidence="2 3">
    <name type="scientific">Pedobacter kyungheensis</name>
    <dbReference type="NCBI Taxonomy" id="1069985"/>
    <lineage>
        <taxon>Bacteria</taxon>
        <taxon>Pseudomonadati</taxon>
        <taxon>Bacteroidota</taxon>
        <taxon>Sphingobacteriia</taxon>
        <taxon>Sphingobacteriales</taxon>
        <taxon>Sphingobacteriaceae</taxon>
        <taxon>Pedobacter</taxon>
    </lineage>
</organism>
<accession>A0A0C1FA19</accession>
<dbReference type="InterPro" id="IPR032206">
    <property type="entry name" value="DUF5025"/>
</dbReference>
<protein>
    <recommendedName>
        <fullName evidence="4">DUF5025 domain-containing protein</fullName>
    </recommendedName>
</protein>